<evidence type="ECO:0000256" key="1">
    <source>
        <dbReference type="SAM" id="MobiDB-lite"/>
    </source>
</evidence>
<dbReference type="GO" id="GO:0005762">
    <property type="term" value="C:mitochondrial large ribosomal subunit"/>
    <property type="evidence" value="ECO:0007669"/>
    <property type="project" value="TreeGrafter"/>
</dbReference>
<reference evidence="2" key="1">
    <citation type="journal article" date="2010" name="Science">
        <title>Plasticity of animal genome architecture unmasked by rapid evolution of a pelagic tunicate.</title>
        <authorList>
            <person name="Denoeud F."/>
            <person name="Henriet S."/>
            <person name="Mungpakdee S."/>
            <person name="Aury J.M."/>
            <person name="Da Silva C."/>
            <person name="Brinkmann H."/>
            <person name="Mikhaleva J."/>
            <person name="Olsen L.C."/>
            <person name="Jubin C."/>
            <person name="Canestro C."/>
            <person name="Bouquet J.M."/>
            <person name="Danks G."/>
            <person name="Poulain J."/>
            <person name="Campsteijn C."/>
            <person name="Adamski M."/>
            <person name="Cross I."/>
            <person name="Yadetie F."/>
            <person name="Muffato M."/>
            <person name="Louis A."/>
            <person name="Butcher S."/>
            <person name="Tsagkogeorga G."/>
            <person name="Konrad A."/>
            <person name="Singh S."/>
            <person name="Jensen M.F."/>
            <person name="Cong E.H."/>
            <person name="Eikeseth-Otteraa H."/>
            <person name="Noel B."/>
            <person name="Anthouard V."/>
            <person name="Porcel B.M."/>
            <person name="Kachouri-Lafond R."/>
            <person name="Nishino A."/>
            <person name="Ugolini M."/>
            <person name="Chourrout P."/>
            <person name="Nishida H."/>
            <person name="Aasland R."/>
            <person name="Huzurbazar S."/>
            <person name="Westhof E."/>
            <person name="Delsuc F."/>
            <person name="Lehrach H."/>
            <person name="Reinhardt R."/>
            <person name="Weissenbach J."/>
            <person name="Roy S.W."/>
            <person name="Artiguenave F."/>
            <person name="Postlethwait J.H."/>
            <person name="Manak J.R."/>
            <person name="Thompson E.M."/>
            <person name="Jaillon O."/>
            <person name="Du Pasquier L."/>
            <person name="Boudinot P."/>
            <person name="Liberles D.A."/>
            <person name="Volff J.N."/>
            <person name="Philippe H."/>
            <person name="Lenhard B."/>
            <person name="Roest Crollius H."/>
            <person name="Wincker P."/>
            <person name="Chourrout D."/>
        </authorList>
    </citation>
    <scope>NUCLEOTIDE SEQUENCE [LARGE SCALE GENOMIC DNA]</scope>
</reference>
<dbReference type="GO" id="GO:0032543">
    <property type="term" value="P:mitochondrial translation"/>
    <property type="evidence" value="ECO:0007669"/>
    <property type="project" value="InterPro"/>
</dbReference>
<protein>
    <submittedName>
        <fullName evidence="2">Uncharacterized protein</fullName>
    </submittedName>
</protein>
<dbReference type="InterPro" id="IPR036249">
    <property type="entry name" value="Thioredoxin-like_sf"/>
</dbReference>
<dbReference type="SUPFAM" id="SSF52833">
    <property type="entry name" value="Thioredoxin-like"/>
    <property type="match status" value="1"/>
</dbReference>
<dbReference type="InterPro" id="IPR039927">
    <property type="entry name" value="Ribosomal_mL43"/>
</dbReference>
<dbReference type="EMBL" id="FN653020">
    <property type="protein sequence ID" value="CBY23234.1"/>
    <property type="molecule type" value="Genomic_DNA"/>
</dbReference>
<feature type="region of interest" description="Disordered" evidence="1">
    <location>
        <begin position="231"/>
        <end position="251"/>
    </location>
</feature>
<dbReference type="Proteomes" id="UP000001307">
    <property type="component" value="Unassembled WGS sequence"/>
</dbReference>
<dbReference type="PANTHER" id="PTHR21396:SF2">
    <property type="entry name" value="LARGE RIBOSOMAL SUBUNIT PROTEIN ML43"/>
    <property type="match status" value="1"/>
</dbReference>
<organism evidence="2">
    <name type="scientific">Oikopleura dioica</name>
    <name type="common">Tunicate</name>
    <dbReference type="NCBI Taxonomy" id="34765"/>
    <lineage>
        <taxon>Eukaryota</taxon>
        <taxon>Metazoa</taxon>
        <taxon>Chordata</taxon>
        <taxon>Tunicata</taxon>
        <taxon>Appendicularia</taxon>
        <taxon>Copelata</taxon>
        <taxon>Oikopleuridae</taxon>
        <taxon>Oikopleura</taxon>
    </lineage>
</organism>
<feature type="region of interest" description="Disordered" evidence="1">
    <location>
        <begin position="36"/>
        <end position="56"/>
    </location>
</feature>
<dbReference type="GO" id="GO:0003735">
    <property type="term" value="F:structural constituent of ribosome"/>
    <property type="evidence" value="ECO:0007669"/>
    <property type="project" value="InterPro"/>
</dbReference>
<sequence length="251" mass="29037">MRFSAVRFQLRPRATKYKERTWLKDHRQNTFISHQSETHSGAVGWDPGARPQRPVETPNLNGVKSYIPQLARLVFRLSPSAGQSASLRRYIDLELSEFADRNSCCVCYVRPDDEFSQGFTPPTVSAEYLDDSRQVVDLLDFNESEISRIVDLLNQQATAEVNSYRKKLTATQKPTIQGYSFSFMKDAKTLNLTEAPETRLADSWAVEIEEKYYRPDELEKVRFRQLPVDSERKEDPFGRFASADEKTNFKY</sequence>
<evidence type="ECO:0000313" key="3">
    <source>
        <dbReference type="Proteomes" id="UP000001307"/>
    </source>
</evidence>
<accession>E4X0D5</accession>
<dbReference type="OrthoDB" id="88at2759"/>
<proteinExistence type="predicted"/>
<gene>
    <name evidence="2" type="ORF">GSOID_T00015168001</name>
</gene>
<keyword evidence="3" id="KW-1185">Reference proteome</keyword>
<dbReference type="Gene3D" id="3.40.30.10">
    <property type="entry name" value="Glutaredoxin"/>
    <property type="match status" value="1"/>
</dbReference>
<evidence type="ECO:0000313" key="2">
    <source>
        <dbReference type="EMBL" id="CBY23234.1"/>
    </source>
</evidence>
<dbReference type="PANTHER" id="PTHR21396">
    <property type="entry name" value="39S RIBOSOMAL PROTEIN L43"/>
    <property type="match status" value="1"/>
</dbReference>
<name>E4X0D5_OIKDI</name>
<dbReference type="AlphaFoldDB" id="E4X0D5"/>
<dbReference type="InParanoid" id="E4X0D5"/>